<sequence>MSLTLQTEKNVPLTQGATAKGRVASSPDEVKLWIAAFVLREAVLVAPEEMTDSEARYYFNGLYEYVKSVWMSTQTRVLGSKGAVPYLLSSFSSIRKPQGKASGTYLKHDFLRMFYWSEENSVFHGVPAIPDDLEWPGAHELQPIWCERVKSMNGWRAKREEPPMYLCLTSALFNTHPRSTHLSDIFHVQYQALSPPTTSREKRPRAATDDELAVHASGSGSGSPAHGSVPSTSSQPQSSGPIKSIEPPLKRIRTADEGADDVEMTDVSGGGVLASTSEAQVDRKGKGRARDPVLEVTSTETPQIVVAESENDSQDMDLDTEDVDLTEFMDQDVMFPAALEEQLSPVPCKSCAHGGHDCYVALKHFHGCWRCKASSNGCSLVPKGEQSAKGELKNMKRPQHWPWYITLVFHVLNVLALDTEAGPQYLPSEYTDVELPDFPTEKVTHVMAPFTTNQIKEMAREKKTLKADVYYALPRSLAKELESKRKNSPLWPMVPKDAESRFEDIIRRANLGTLTRSWAAKEVPERGRTRSRVSAPTTSANPPQQRGRSTRALSKVSSRGSEVPLMRMEASEGHSLATKASGSAAPTSKGDTHDQTPSRPRPKPRAASKARATSRPPPKPEATPVQVKKTTVPKATSSKLVKRPSKPRATAVRSRSVKINQQKARDEDSSPTPQPSRRRYIGKRPPPVMKRVPADTDEDEETLTAYGRKQGPPREKFLVATVQSDGELEIETLVPTTPPRSPDAAISEPNDPYVTTDILSAKLDAQKDTFLEALKEAEGSLKSGVQDMISLAMDDLHPQLSSNVQKFVTGIYRELDHRLSGYMHGIERHLDSKIDEKVNSLTKSLEQKMDDLLAKHRMETREMMKEIFGDEVKEVLRNDEKDGGSAKEDKRDNETETPVSNQANQDFKDPTYPELSPEVPLVPATGGDGSSLEIDTSRQPAEVVHVSGPNEVDQPSSPSTPKIPDAPQNTVPSPAIEPDQFLVSVDVDMPLAESTNASTTDEHGSHQIRNEAYTDTVEADLSGNDITDHAEPVPNLLVNPERTDGEEIMNPDASEVDLQSTAQNDDMDADPQSGEDADADGEHDTVADYGEKMVQD</sequence>
<feature type="compositionally biased region" description="Low complexity" evidence="1">
    <location>
        <begin position="214"/>
        <end position="241"/>
    </location>
</feature>
<feature type="compositionally biased region" description="Basic and acidic residues" evidence="1">
    <location>
        <begin position="1000"/>
        <end position="1009"/>
    </location>
</feature>
<name>A0AAW0FG90_9APHY</name>
<feature type="compositionally biased region" description="Basic and acidic residues" evidence="1">
    <location>
        <begin position="874"/>
        <end position="894"/>
    </location>
</feature>
<keyword evidence="3" id="KW-1185">Reference proteome</keyword>
<feature type="compositionally biased region" description="Polar residues" evidence="1">
    <location>
        <begin position="532"/>
        <end position="560"/>
    </location>
</feature>
<evidence type="ECO:0000256" key="1">
    <source>
        <dbReference type="SAM" id="MobiDB-lite"/>
    </source>
</evidence>
<gene>
    <name evidence="2" type="ORF">QCA50_020777</name>
</gene>
<accession>A0AAW0FG90</accession>
<feature type="region of interest" description="Disordered" evidence="1">
    <location>
        <begin position="874"/>
        <end position="977"/>
    </location>
</feature>
<feature type="compositionally biased region" description="Acidic residues" evidence="1">
    <location>
        <begin position="1065"/>
        <end position="1079"/>
    </location>
</feature>
<feature type="compositionally biased region" description="Basic and acidic residues" evidence="1">
    <location>
        <begin position="199"/>
        <end position="208"/>
    </location>
</feature>
<feature type="compositionally biased region" description="Polar residues" evidence="1">
    <location>
        <begin position="896"/>
        <end position="905"/>
    </location>
</feature>
<feature type="region of interest" description="Disordered" evidence="1">
    <location>
        <begin position="519"/>
        <end position="714"/>
    </location>
</feature>
<comment type="caution">
    <text evidence="2">The sequence shown here is derived from an EMBL/GenBank/DDBJ whole genome shotgun (WGS) entry which is preliminary data.</text>
</comment>
<feature type="region of interest" description="Disordered" evidence="1">
    <location>
        <begin position="193"/>
        <end position="249"/>
    </location>
</feature>
<dbReference type="Proteomes" id="UP001385951">
    <property type="component" value="Unassembled WGS sequence"/>
</dbReference>
<feature type="compositionally biased region" description="Basic and acidic residues" evidence="1">
    <location>
        <begin position="1080"/>
        <end position="1096"/>
    </location>
</feature>
<proteinExistence type="predicted"/>
<feature type="region of interest" description="Disordered" evidence="1">
    <location>
        <begin position="994"/>
        <end position="1096"/>
    </location>
</feature>
<organism evidence="2 3">
    <name type="scientific">Cerrena zonata</name>
    <dbReference type="NCBI Taxonomy" id="2478898"/>
    <lineage>
        <taxon>Eukaryota</taxon>
        <taxon>Fungi</taxon>
        <taxon>Dikarya</taxon>
        <taxon>Basidiomycota</taxon>
        <taxon>Agaricomycotina</taxon>
        <taxon>Agaricomycetes</taxon>
        <taxon>Polyporales</taxon>
        <taxon>Cerrenaceae</taxon>
        <taxon>Cerrena</taxon>
    </lineage>
</organism>
<protein>
    <submittedName>
        <fullName evidence="2">Uncharacterized protein</fullName>
    </submittedName>
</protein>
<evidence type="ECO:0000313" key="2">
    <source>
        <dbReference type="EMBL" id="KAK7676276.1"/>
    </source>
</evidence>
<dbReference type="AlphaFoldDB" id="A0AAW0FG90"/>
<evidence type="ECO:0000313" key="3">
    <source>
        <dbReference type="Proteomes" id="UP001385951"/>
    </source>
</evidence>
<reference evidence="2 3" key="1">
    <citation type="submission" date="2022-09" db="EMBL/GenBank/DDBJ databases">
        <authorList>
            <person name="Palmer J.M."/>
        </authorList>
    </citation>
    <scope>NUCLEOTIDE SEQUENCE [LARGE SCALE GENOMIC DNA]</scope>
    <source>
        <strain evidence="2 3">DSM 7382</strain>
    </source>
</reference>
<dbReference type="EMBL" id="JASBNA010000125">
    <property type="protein sequence ID" value="KAK7676276.1"/>
    <property type="molecule type" value="Genomic_DNA"/>
</dbReference>